<gene>
    <name evidence="6" type="ORF">ACFOYW_07435</name>
</gene>
<evidence type="ECO:0000313" key="6">
    <source>
        <dbReference type="EMBL" id="MFC4243202.1"/>
    </source>
</evidence>
<dbReference type="Pfam" id="PF00440">
    <property type="entry name" value="TetR_N"/>
    <property type="match status" value="1"/>
</dbReference>
<dbReference type="SUPFAM" id="SSF48498">
    <property type="entry name" value="Tetracyclin repressor-like, C-terminal domain"/>
    <property type="match status" value="1"/>
</dbReference>
<name>A0ABV8Q456_9MICO</name>
<dbReference type="Pfam" id="PF21597">
    <property type="entry name" value="TetR_C_43"/>
    <property type="match status" value="1"/>
</dbReference>
<dbReference type="InterPro" id="IPR036271">
    <property type="entry name" value="Tet_transcr_reg_TetR-rel_C_sf"/>
</dbReference>
<keyword evidence="3" id="KW-0804">Transcription</keyword>
<dbReference type="PROSITE" id="PS50977">
    <property type="entry name" value="HTH_TETR_2"/>
    <property type="match status" value="1"/>
</dbReference>
<dbReference type="PANTHER" id="PTHR30055:SF234">
    <property type="entry name" value="HTH-TYPE TRANSCRIPTIONAL REGULATOR BETI"/>
    <property type="match status" value="1"/>
</dbReference>
<dbReference type="RefSeq" id="WP_390228212.1">
    <property type="nucleotide sequence ID" value="NZ_JBHSCN010000005.1"/>
</dbReference>
<evidence type="ECO:0000259" key="5">
    <source>
        <dbReference type="PROSITE" id="PS50977"/>
    </source>
</evidence>
<dbReference type="Gene3D" id="1.10.357.10">
    <property type="entry name" value="Tetracycline Repressor, domain 2"/>
    <property type="match status" value="1"/>
</dbReference>
<feature type="domain" description="HTH tetR-type" evidence="5">
    <location>
        <begin position="12"/>
        <end position="71"/>
    </location>
</feature>
<dbReference type="PANTHER" id="PTHR30055">
    <property type="entry name" value="HTH-TYPE TRANSCRIPTIONAL REGULATOR RUTR"/>
    <property type="match status" value="1"/>
</dbReference>
<protein>
    <submittedName>
        <fullName evidence="6">TetR/AcrR family transcriptional regulator</fullName>
    </submittedName>
</protein>
<evidence type="ECO:0000256" key="1">
    <source>
        <dbReference type="ARBA" id="ARBA00023015"/>
    </source>
</evidence>
<dbReference type="InterPro" id="IPR009057">
    <property type="entry name" value="Homeodomain-like_sf"/>
</dbReference>
<dbReference type="InterPro" id="IPR001647">
    <property type="entry name" value="HTH_TetR"/>
</dbReference>
<proteinExistence type="predicted"/>
<dbReference type="InterPro" id="IPR050109">
    <property type="entry name" value="HTH-type_TetR-like_transc_reg"/>
</dbReference>
<reference evidence="7" key="1">
    <citation type="journal article" date="2019" name="Int. J. Syst. Evol. Microbiol.">
        <title>The Global Catalogue of Microorganisms (GCM) 10K type strain sequencing project: providing services to taxonomists for standard genome sequencing and annotation.</title>
        <authorList>
            <consortium name="The Broad Institute Genomics Platform"/>
            <consortium name="The Broad Institute Genome Sequencing Center for Infectious Disease"/>
            <person name="Wu L."/>
            <person name="Ma J."/>
        </authorList>
    </citation>
    <scope>NUCLEOTIDE SEQUENCE [LARGE SCALE GENOMIC DNA]</scope>
    <source>
        <strain evidence="7">CGMCC 1.10363</strain>
    </source>
</reference>
<evidence type="ECO:0000313" key="7">
    <source>
        <dbReference type="Proteomes" id="UP001595900"/>
    </source>
</evidence>
<evidence type="ECO:0000256" key="4">
    <source>
        <dbReference type="PROSITE-ProRule" id="PRU00335"/>
    </source>
</evidence>
<keyword evidence="1" id="KW-0805">Transcription regulation</keyword>
<keyword evidence="2 4" id="KW-0238">DNA-binding</keyword>
<dbReference type="EMBL" id="JBHSCN010000005">
    <property type="protein sequence ID" value="MFC4243202.1"/>
    <property type="molecule type" value="Genomic_DNA"/>
</dbReference>
<keyword evidence="7" id="KW-1185">Reference proteome</keyword>
<organism evidence="6 7">
    <name type="scientific">Gryllotalpicola reticulitermitis</name>
    <dbReference type="NCBI Taxonomy" id="1184153"/>
    <lineage>
        <taxon>Bacteria</taxon>
        <taxon>Bacillati</taxon>
        <taxon>Actinomycetota</taxon>
        <taxon>Actinomycetes</taxon>
        <taxon>Micrococcales</taxon>
        <taxon>Microbacteriaceae</taxon>
        <taxon>Gryllotalpicola</taxon>
    </lineage>
</organism>
<dbReference type="InterPro" id="IPR049445">
    <property type="entry name" value="TetR_SbtR-like_C"/>
</dbReference>
<evidence type="ECO:0000256" key="2">
    <source>
        <dbReference type="ARBA" id="ARBA00023125"/>
    </source>
</evidence>
<sequence length="193" mass="21000">MTAEPGIRADVRRNRAALLEAGRALFERDGADMVFEDVARSAGVGKGTLYRHFPTRDHLVAALLVATFEHLAEAADELREQREPWEAYASWLALFDRMPAPYRGLQARLVAALQDDASVIAVACQPMKDAFGRLFARVQEAGLVRADLRAADLLSVVSGLPQGLRTPDAPHPYLPVILDGTRARSSPGSLSRG</sequence>
<evidence type="ECO:0000256" key="3">
    <source>
        <dbReference type="ARBA" id="ARBA00023163"/>
    </source>
</evidence>
<accession>A0ABV8Q456</accession>
<dbReference type="SUPFAM" id="SSF46689">
    <property type="entry name" value="Homeodomain-like"/>
    <property type="match status" value="1"/>
</dbReference>
<dbReference type="PRINTS" id="PR00455">
    <property type="entry name" value="HTHTETR"/>
</dbReference>
<comment type="caution">
    <text evidence="6">The sequence shown here is derived from an EMBL/GenBank/DDBJ whole genome shotgun (WGS) entry which is preliminary data.</text>
</comment>
<dbReference type="Proteomes" id="UP001595900">
    <property type="component" value="Unassembled WGS sequence"/>
</dbReference>
<feature type="DNA-binding region" description="H-T-H motif" evidence="4">
    <location>
        <begin position="34"/>
        <end position="53"/>
    </location>
</feature>